<protein>
    <submittedName>
        <fullName evidence="1">Uncharacterized protein</fullName>
    </submittedName>
</protein>
<accession>A0A8H4KSK2</accession>
<name>A0A8H4KSK2_9HYPO</name>
<dbReference type="OrthoDB" id="5153231at2759"/>
<comment type="caution">
    <text evidence="1">The sequence shown here is derived from an EMBL/GenBank/DDBJ whole genome shotgun (WGS) entry which is preliminary data.</text>
</comment>
<organism evidence="1 2">
    <name type="scientific">Fusarium austroafricanum</name>
    <dbReference type="NCBI Taxonomy" id="2364996"/>
    <lineage>
        <taxon>Eukaryota</taxon>
        <taxon>Fungi</taxon>
        <taxon>Dikarya</taxon>
        <taxon>Ascomycota</taxon>
        <taxon>Pezizomycotina</taxon>
        <taxon>Sordariomycetes</taxon>
        <taxon>Hypocreomycetidae</taxon>
        <taxon>Hypocreales</taxon>
        <taxon>Nectriaceae</taxon>
        <taxon>Fusarium</taxon>
        <taxon>Fusarium concolor species complex</taxon>
    </lineage>
</organism>
<reference evidence="1" key="1">
    <citation type="submission" date="2020-01" db="EMBL/GenBank/DDBJ databases">
        <title>Identification and distribution of gene clusters putatively required for synthesis of sphingolipid metabolism inhibitors in phylogenetically diverse species of the filamentous fungus Fusarium.</title>
        <authorList>
            <person name="Kim H.-S."/>
            <person name="Busman M."/>
            <person name="Brown D.W."/>
            <person name="Divon H."/>
            <person name="Uhlig S."/>
            <person name="Proctor R.H."/>
        </authorList>
    </citation>
    <scope>NUCLEOTIDE SEQUENCE</scope>
    <source>
        <strain evidence="1">NRRL 53441</strain>
    </source>
</reference>
<evidence type="ECO:0000313" key="2">
    <source>
        <dbReference type="Proteomes" id="UP000605986"/>
    </source>
</evidence>
<sequence length="580" mass="64827">MSSASQSEAERCILCGLALDEDPERTQDYHSGCHKVLAGTSVYDLFPVTRIDFYPQRARQEENKIRLWANSALTEALSLHFAQSSSTAQVQASRTSEVLRCIADSLLPEFLTMVTKARLTNRREREFKFLLTKPIFAQVADFQGTKYITALSNNQKAISASAIKIFEPLEGQMADIVYVAANHRGVVQIVVADANTWLEVDEVPDIWWFAIDIPCGECLLLAHHDGVKIRRLSAPEWCLTCRESQMDTQSDHFTAFPVPIDPRELRCVETTEKPGHMASITVNHAGMVGMTTFWQQLFSLIHIHRSGVANDSPKTSRADAACLYTPFDEGEVVEEIWVGTIDDDISALGMRTNKDRVLWHAYATQLEETTWVLADFPRGSVTTIYYGSDAQVGVGAIAFRSPSPSSEPLGRFDPLATIPPVPDFRYCIEEFFGGSIDLAGVVEVTFCRLEHKPEIISGMLFRFAGGHREALGEVRLNGLQEPMLLGGEGREVIYLEFGYDPTGVVPEHPNLLDASFARFEEPPEDLNPANHPDVAGHRFLEVSWEGTLEWWWSPLQCLIVYEGRASLEPRDAIVWLEFGG</sequence>
<dbReference type="EMBL" id="JAADJG010000096">
    <property type="protein sequence ID" value="KAF4455321.1"/>
    <property type="molecule type" value="Genomic_DNA"/>
</dbReference>
<keyword evidence="2" id="KW-1185">Reference proteome</keyword>
<evidence type="ECO:0000313" key="1">
    <source>
        <dbReference type="EMBL" id="KAF4455321.1"/>
    </source>
</evidence>
<dbReference type="Proteomes" id="UP000605986">
    <property type="component" value="Unassembled WGS sequence"/>
</dbReference>
<gene>
    <name evidence="1" type="ORF">F53441_2335</name>
</gene>
<dbReference type="AlphaFoldDB" id="A0A8H4KSK2"/>
<proteinExistence type="predicted"/>